<gene>
    <name evidence="2" type="ORF">KK488_12780</name>
</gene>
<evidence type="ECO:0000313" key="3">
    <source>
        <dbReference type="Proteomes" id="UP001138757"/>
    </source>
</evidence>
<comment type="caution">
    <text evidence="2">The sequence shown here is derived from an EMBL/GenBank/DDBJ whole genome shotgun (WGS) entry which is preliminary data.</text>
</comment>
<evidence type="ECO:0000313" key="2">
    <source>
        <dbReference type="EMBL" id="MBT2187822.1"/>
    </source>
</evidence>
<dbReference type="AlphaFoldDB" id="A0A9X1DDB0"/>
<organism evidence="2 3">
    <name type="scientific">Sphingobium nicotianae</name>
    <dbReference type="NCBI Taxonomy" id="2782607"/>
    <lineage>
        <taxon>Bacteria</taxon>
        <taxon>Pseudomonadati</taxon>
        <taxon>Pseudomonadota</taxon>
        <taxon>Alphaproteobacteria</taxon>
        <taxon>Sphingomonadales</taxon>
        <taxon>Sphingomonadaceae</taxon>
        <taxon>Sphingobium</taxon>
    </lineage>
</organism>
<reference evidence="2" key="1">
    <citation type="submission" date="2021-05" db="EMBL/GenBank/DDBJ databases">
        <title>Genome of Sphingobium sp. strain.</title>
        <authorList>
            <person name="Fan R."/>
        </authorList>
    </citation>
    <scope>NUCLEOTIDE SEQUENCE</scope>
    <source>
        <strain evidence="2">H33</strain>
    </source>
</reference>
<keyword evidence="3" id="KW-1185">Reference proteome</keyword>
<evidence type="ECO:0008006" key="4">
    <source>
        <dbReference type="Google" id="ProtNLM"/>
    </source>
</evidence>
<evidence type="ECO:0000256" key="1">
    <source>
        <dbReference type="SAM" id="SignalP"/>
    </source>
</evidence>
<accession>A0A9X1DDB0</accession>
<protein>
    <recommendedName>
        <fullName evidence="4">Outer membrane protein beta-barrel domain-containing protein</fullName>
    </recommendedName>
</protein>
<dbReference type="EMBL" id="JAHGAW010000008">
    <property type="protein sequence ID" value="MBT2187822.1"/>
    <property type="molecule type" value="Genomic_DNA"/>
</dbReference>
<feature type="chain" id="PRO_5040846397" description="Outer membrane protein beta-barrel domain-containing protein" evidence="1">
    <location>
        <begin position="22"/>
        <end position="224"/>
    </location>
</feature>
<dbReference type="Proteomes" id="UP001138757">
    <property type="component" value="Unassembled WGS sequence"/>
</dbReference>
<proteinExistence type="predicted"/>
<dbReference type="RefSeq" id="WP_214624081.1">
    <property type="nucleotide sequence ID" value="NZ_JAHGAW010000008.1"/>
</dbReference>
<name>A0A9X1DDB0_9SPHN</name>
<sequence>MKGARGAWLPCALLTAAPAFGAGGAHVVDDAAVETPGDCHVETWVSATSDGGLVNVTPGCTRTAWPNLEMGGLVTHGWSAGEQDTVAGLSSKLVLRPEQRGLGIGLSGSLGFGLDRGRFETASLIMPLTIPAGHILRFNVDAGWQWSRATDAHDLFAGGQVEIRISAGLGLMAETFGRSRGKMGGQTGLRWTVAGGRVDLDLLAGRYLDGATPNAVTFGVTVRR</sequence>
<feature type="signal peptide" evidence="1">
    <location>
        <begin position="1"/>
        <end position="21"/>
    </location>
</feature>
<keyword evidence="1" id="KW-0732">Signal</keyword>